<dbReference type="AlphaFoldDB" id="A0A7W3JIE9"/>
<dbReference type="Proteomes" id="UP000522688">
    <property type="component" value="Unassembled WGS sequence"/>
</dbReference>
<accession>A0A7W3JIE9</accession>
<evidence type="ECO:0000313" key="4">
    <source>
        <dbReference type="Proteomes" id="UP000321154"/>
    </source>
</evidence>
<dbReference type="RefSeq" id="WP_244289731.1">
    <property type="nucleotide sequence ID" value="NZ_BAAAHR010000001.1"/>
</dbReference>
<dbReference type="EMBL" id="BJUV01000011">
    <property type="protein sequence ID" value="GEK83042.1"/>
    <property type="molecule type" value="Genomic_DNA"/>
</dbReference>
<protein>
    <recommendedName>
        <fullName evidence="6">Di-and tripeptidase</fullName>
    </recommendedName>
</protein>
<evidence type="ECO:0000256" key="1">
    <source>
        <dbReference type="SAM" id="MobiDB-lite"/>
    </source>
</evidence>
<gene>
    <name evidence="3" type="ORF">FB463_001689</name>
    <name evidence="2" type="ORF">FFA01_13510</name>
</gene>
<evidence type="ECO:0000313" key="2">
    <source>
        <dbReference type="EMBL" id="GEK83042.1"/>
    </source>
</evidence>
<reference evidence="3 5" key="2">
    <citation type="submission" date="2020-07" db="EMBL/GenBank/DDBJ databases">
        <title>Sequencing the genomes of 1000 actinobacteria strains.</title>
        <authorList>
            <person name="Klenk H.-P."/>
        </authorList>
    </citation>
    <scope>NUCLEOTIDE SEQUENCE [LARGE SCALE GENOMIC DNA]</scope>
    <source>
        <strain evidence="3 5">DSM 10309</strain>
    </source>
</reference>
<evidence type="ECO:0008006" key="6">
    <source>
        <dbReference type="Google" id="ProtNLM"/>
    </source>
</evidence>
<evidence type="ECO:0000313" key="3">
    <source>
        <dbReference type="EMBL" id="MBA8813440.1"/>
    </source>
</evidence>
<feature type="compositionally biased region" description="Polar residues" evidence="1">
    <location>
        <begin position="1"/>
        <end position="10"/>
    </location>
</feature>
<comment type="caution">
    <text evidence="3">The sequence shown here is derived from an EMBL/GenBank/DDBJ whole genome shotgun (WGS) entry which is preliminary data.</text>
</comment>
<reference evidence="2 4" key="1">
    <citation type="submission" date="2019-07" db="EMBL/GenBank/DDBJ databases">
        <title>Whole genome shotgun sequence of Frigoribacterium faeni NBRC 103066.</title>
        <authorList>
            <person name="Hosoyama A."/>
            <person name="Uohara A."/>
            <person name="Ohji S."/>
            <person name="Ichikawa N."/>
        </authorList>
    </citation>
    <scope>NUCLEOTIDE SEQUENCE [LARGE SCALE GENOMIC DNA]</scope>
    <source>
        <strain evidence="2 4">NBRC 103066</strain>
    </source>
</reference>
<dbReference type="EMBL" id="JACGWW010000002">
    <property type="protein sequence ID" value="MBA8813440.1"/>
    <property type="molecule type" value="Genomic_DNA"/>
</dbReference>
<dbReference type="Proteomes" id="UP000321154">
    <property type="component" value="Unassembled WGS sequence"/>
</dbReference>
<proteinExistence type="predicted"/>
<feature type="region of interest" description="Disordered" evidence="1">
    <location>
        <begin position="1"/>
        <end position="26"/>
    </location>
</feature>
<evidence type="ECO:0000313" key="5">
    <source>
        <dbReference type="Proteomes" id="UP000522688"/>
    </source>
</evidence>
<keyword evidence="4" id="KW-1185">Reference proteome</keyword>
<name>A0A7W3JIE9_9MICO</name>
<organism evidence="3 5">
    <name type="scientific">Frigoribacterium faeni</name>
    <dbReference type="NCBI Taxonomy" id="145483"/>
    <lineage>
        <taxon>Bacteria</taxon>
        <taxon>Bacillati</taxon>
        <taxon>Actinomycetota</taxon>
        <taxon>Actinomycetes</taxon>
        <taxon>Micrococcales</taxon>
        <taxon>Microbacteriaceae</taxon>
        <taxon>Frigoribacterium</taxon>
    </lineage>
</organism>
<sequence>MPQQYDSSSPVGPVPRDDDHDISPVASGSHEVFAESPWLRRLDRLLSVQRPVVVRHVRALRRRHKKATPEKLIRILEREYLTAVTTGGAAVGASAVVPGVGWGISLALSGVETAGFLEASALFAQSVTEVHGISVTEPDRARALVMAMMLGAPGATLVRQFAGEALGTAPARSAFWGELVTQKLPKAAIGGLTDSVRRSFVRRFATSQTATIIGRAVPFGIGAVVGGTGNHLLGRKVVTSARTAFGPPPAVFVAELNG</sequence>